<evidence type="ECO:0000256" key="1">
    <source>
        <dbReference type="SAM" id="MobiDB-lite"/>
    </source>
</evidence>
<dbReference type="Proteomes" id="UP000030151">
    <property type="component" value="Unassembled WGS sequence"/>
</dbReference>
<evidence type="ECO:0000313" key="3">
    <source>
        <dbReference type="EMBL" id="EXV00823.1"/>
    </source>
</evidence>
<evidence type="ECO:0000313" key="4">
    <source>
        <dbReference type="Proteomes" id="UP000030151"/>
    </source>
</evidence>
<name>A0A0A1UUX8_9HYPO</name>
<protein>
    <submittedName>
        <fullName evidence="3">Uncharacterized protein</fullName>
    </submittedName>
</protein>
<feature type="signal peptide" evidence="2">
    <location>
        <begin position="1"/>
        <end position="24"/>
    </location>
</feature>
<organism evidence="3 4">
    <name type="scientific">Metarhizium robertsii</name>
    <dbReference type="NCBI Taxonomy" id="568076"/>
    <lineage>
        <taxon>Eukaryota</taxon>
        <taxon>Fungi</taxon>
        <taxon>Dikarya</taxon>
        <taxon>Ascomycota</taxon>
        <taxon>Pezizomycotina</taxon>
        <taxon>Sordariomycetes</taxon>
        <taxon>Hypocreomycetidae</taxon>
        <taxon>Hypocreales</taxon>
        <taxon>Clavicipitaceae</taxon>
        <taxon>Metarhizium</taxon>
    </lineage>
</organism>
<accession>A0A0A1UUX8</accession>
<dbReference type="HOGENOM" id="CLU_1289198_0_0_1"/>
<gene>
    <name evidence="3" type="ORF">X797_005836</name>
</gene>
<proteinExistence type="predicted"/>
<keyword evidence="2" id="KW-0732">Signal</keyword>
<dbReference type="EMBL" id="JELW01000010">
    <property type="protein sequence ID" value="EXV00823.1"/>
    <property type="molecule type" value="Genomic_DNA"/>
</dbReference>
<dbReference type="eggNOG" id="ENOG502T0PQ">
    <property type="taxonomic scope" value="Eukaryota"/>
</dbReference>
<dbReference type="AlphaFoldDB" id="A0A0A1UUX8"/>
<sequence length="214" mass="23832">MPTHLKRILTAVLAITLAVQSSMASPPILHRQDNTASNPSPRGQGPEIQFGHCYTIKNKNGEPLGHQPSAWNYLRFGAGTKPTRFKVCQNLGQCKSPNTDYQVLLNRARFWLFDVEGNYYSPRGDFVAANSPPFGSNRNLYPAGGDYRYYVDFWGENDCSRPDARPLGQCPVKLRIDNLRDDKGLVVQDGYFKAAASGDEVVVVTFEDAKCPDE</sequence>
<comment type="caution">
    <text evidence="3">The sequence shown here is derived from an EMBL/GenBank/DDBJ whole genome shotgun (WGS) entry which is preliminary data.</text>
</comment>
<evidence type="ECO:0000256" key="2">
    <source>
        <dbReference type="SAM" id="SignalP"/>
    </source>
</evidence>
<dbReference type="OrthoDB" id="4917178at2759"/>
<feature type="region of interest" description="Disordered" evidence="1">
    <location>
        <begin position="26"/>
        <end position="48"/>
    </location>
</feature>
<feature type="chain" id="PRO_5001981152" evidence="2">
    <location>
        <begin position="25"/>
        <end position="214"/>
    </location>
</feature>
<reference evidence="3 4" key="1">
    <citation type="submission" date="2014-02" db="EMBL/GenBank/DDBJ databases">
        <title>The genome sequence of the entomopathogenic fungus Metarhizium robertsii ARSEF 2575.</title>
        <authorList>
            <person name="Giuliano Garisto Donzelli B."/>
            <person name="Roe B.A."/>
            <person name="Macmil S.L."/>
            <person name="Krasnoff S.B."/>
            <person name="Gibson D.M."/>
        </authorList>
    </citation>
    <scope>NUCLEOTIDE SEQUENCE [LARGE SCALE GENOMIC DNA]</scope>
    <source>
        <strain evidence="3 4">ARSEF 2575</strain>
    </source>
</reference>